<organism evidence="1">
    <name type="scientific">Medicago truncatula</name>
    <name type="common">Barrel medic</name>
    <name type="synonym">Medicago tribuloides</name>
    <dbReference type="NCBI Taxonomy" id="3880"/>
    <lineage>
        <taxon>Eukaryota</taxon>
        <taxon>Viridiplantae</taxon>
        <taxon>Streptophyta</taxon>
        <taxon>Embryophyta</taxon>
        <taxon>Tracheophyta</taxon>
        <taxon>Spermatophyta</taxon>
        <taxon>Magnoliopsida</taxon>
        <taxon>eudicotyledons</taxon>
        <taxon>Gunneridae</taxon>
        <taxon>Pentapetalae</taxon>
        <taxon>rosids</taxon>
        <taxon>fabids</taxon>
        <taxon>Fabales</taxon>
        <taxon>Fabaceae</taxon>
        <taxon>Papilionoideae</taxon>
        <taxon>50 kb inversion clade</taxon>
        <taxon>NPAAA clade</taxon>
        <taxon>Hologalegina</taxon>
        <taxon>IRL clade</taxon>
        <taxon>Trifolieae</taxon>
        <taxon>Medicago</taxon>
    </lineage>
</organism>
<gene>
    <name evidence="1" type="ORF">MtrDRAFT_AC157373g1v2</name>
</gene>
<protein>
    <submittedName>
        <fullName evidence="1">Uncharacterized protein</fullName>
    </submittedName>
</protein>
<sequence length="49" mass="5687">MVVMFQIDKRTMSGIQGKHHNHDNDTPVIPLRNPREEIRLGMEITCVID</sequence>
<reference evidence="1" key="1">
    <citation type="submission" date="2005-03" db="EMBL/GenBank/DDBJ databases">
        <authorList>
            <person name="Town C.D."/>
        </authorList>
    </citation>
    <scope>NUCLEOTIDE SEQUENCE</scope>
</reference>
<dbReference type="EMBL" id="AC157373">
    <property type="protein sequence ID" value="ABD33365.1"/>
    <property type="molecule type" value="Genomic_DNA"/>
</dbReference>
<name>Q2HS51_MEDTR</name>
<dbReference type="AlphaFoldDB" id="Q2HS51"/>
<proteinExistence type="predicted"/>
<evidence type="ECO:0000313" key="1">
    <source>
        <dbReference type="EMBL" id="ABD33365.1"/>
    </source>
</evidence>
<reference evidence="1" key="2">
    <citation type="submission" date="2007-03" db="EMBL/GenBank/DDBJ databases">
        <authorList>
            <consortium name="The International Medicago Genome Annotation Group"/>
        </authorList>
    </citation>
    <scope>NUCLEOTIDE SEQUENCE</scope>
</reference>
<accession>Q2HS51</accession>